<evidence type="ECO:0000256" key="3">
    <source>
        <dbReference type="ARBA" id="ARBA00012251"/>
    </source>
</evidence>
<feature type="compositionally biased region" description="Polar residues" evidence="10">
    <location>
        <begin position="813"/>
        <end position="828"/>
    </location>
</feature>
<dbReference type="GO" id="GO:0061630">
    <property type="term" value="F:ubiquitin protein ligase activity"/>
    <property type="evidence" value="ECO:0007669"/>
    <property type="project" value="UniProtKB-EC"/>
</dbReference>
<protein>
    <recommendedName>
        <fullName evidence="3">RBR-type E3 ubiquitin transferase</fullName>
        <ecNumber evidence="3">2.3.2.31</ecNumber>
    </recommendedName>
</protein>
<dbReference type="SUPFAM" id="SSF57850">
    <property type="entry name" value="RING/U-box"/>
    <property type="match status" value="4"/>
</dbReference>
<dbReference type="InterPro" id="IPR044066">
    <property type="entry name" value="TRIAD_supradom"/>
</dbReference>
<reference evidence="12" key="2">
    <citation type="submission" date="2021-03" db="UniProtKB">
        <authorList>
            <consortium name="EnsemblPlants"/>
        </authorList>
    </citation>
    <scope>IDENTIFICATION</scope>
</reference>
<dbReference type="EC" id="2.3.2.31" evidence="3"/>
<feature type="region of interest" description="Disordered" evidence="10">
    <location>
        <begin position="841"/>
        <end position="879"/>
    </location>
</feature>
<dbReference type="AlphaFoldDB" id="A0A803M0H9"/>
<dbReference type="PROSITE" id="PS51873">
    <property type="entry name" value="TRIAD"/>
    <property type="match status" value="1"/>
</dbReference>
<evidence type="ECO:0000256" key="7">
    <source>
        <dbReference type="ARBA" id="ARBA00022771"/>
    </source>
</evidence>
<keyword evidence="4" id="KW-0808">Transferase</keyword>
<sequence length="896" mass="102722">MINMLASKDDKEKYAHAFMKSYIDYNLKCSKEAHQPIACSTYCNWTMECVVQSENFKSITNMNGCPSCWYSFEMSGSHKRMQCPSCEYHFCKLCRASWLGNGSWNGDEFKHTCSKGKEKVENDDREEKARIAQDSLKKYSNSYNHWMATEMHLEAARQELYKLKNGQLKAIAEKAGLTEAELSFYTDAWMQIADCKRVIKWTHVAEYYIPPFETNRRNLIQFIMRHAEFVVVQLYQVEAQLTTVLNMEKLPPQFSEFRDRLCLKTGVARNYFDNMVWIIENRIKDLKTLRDVMGIKSLEQGIITTTAASIEETPEQPVNKNCEHWQTIKDDWEYIEILDRELSSGDESDDISVIGVGSEMGDQENSQIHEKYKIICTTMSKAEIRRCLEDRITTVSTVLLLSRNEAAILLQHFKWDVNRATEEWFAYEKKVRKAVGLFVSPVVETPTDAVVIACRLCRAEFPRDLVFSVSCGHQICRSCWEGNIRDTSIDEPRCFKLRCPEISCDAAVGLPLIEFLSSEDVKIKFEKSVLDSYIAGIREAKWCPAPDCDSAVFSSYAEEGIATCRCLNSFCWRCSRDAHAPVDCDTATQWMSEGSRQSEIWVLENTVACPKCNSSYEKTQYSTDVFCAVCEHRFCGFCGEDWFNGKHEGQNLWYNPCHANGSKANVLSDLKVFQDLQHDILCFNYSLSTKEVNFIVEALEQVVECWQLLKWTYVYGYYLRDDEHAKKQLHEFMQNEAIFFVNRLHNHVEVELEALLHEDVFVGKYLEFRSRTIKLTSVIRNYFDLLAEGLMDGLSEVGSMPEFSPRMKMSHSLGISSSCQKSPNSSERSIPRLKLSRARGTYSFGQISPTASPSSKIMKVEGDTNISSPASSVKSDDSWVIPEPELQSLSLSESNS</sequence>
<keyword evidence="5" id="KW-0479">Metal-binding</keyword>
<comment type="cofactor">
    <cofactor evidence="2">
        <name>Zn(2+)</name>
        <dbReference type="ChEBI" id="CHEBI:29105"/>
    </cofactor>
</comment>
<evidence type="ECO:0000256" key="1">
    <source>
        <dbReference type="ARBA" id="ARBA00001798"/>
    </source>
</evidence>
<dbReference type="EnsemblPlants" id="AUR62021230-RA">
    <property type="protein sequence ID" value="AUR62021230-RA:cds"/>
    <property type="gene ID" value="AUR62021230"/>
</dbReference>
<evidence type="ECO:0000256" key="4">
    <source>
        <dbReference type="ARBA" id="ARBA00022679"/>
    </source>
</evidence>
<keyword evidence="13" id="KW-1185">Reference proteome</keyword>
<dbReference type="Gene3D" id="1.20.120.1750">
    <property type="match status" value="3"/>
</dbReference>
<evidence type="ECO:0000313" key="13">
    <source>
        <dbReference type="Proteomes" id="UP000596660"/>
    </source>
</evidence>
<comment type="catalytic activity">
    <reaction evidence="1">
        <text>[E2 ubiquitin-conjugating enzyme]-S-ubiquitinyl-L-cysteine + [acceptor protein]-L-lysine = [E2 ubiquitin-conjugating enzyme]-L-cysteine + [acceptor protein]-N(6)-ubiquitinyl-L-lysine.</text>
        <dbReference type="EC" id="2.3.2.31"/>
    </reaction>
</comment>
<evidence type="ECO:0000256" key="5">
    <source>
        <dbReference type="ARBA" id="ARBA00022723"/>
    </source>
</evidence>
<dbReference type="InterPro" id="IPR031127">
    <property type="entry name" value="E3_UB_ligase_RBR"/>
</dbReference>
<evidence type="ECO:0000256" key="6">
    <source>
        <dbReference type="ARBA" id="ARBA00022737"/>
    </source>
</evidence>
<evidence type="ECO:0000256" key="10">
    <source>
        <dbReference type="SAM" id="MobiDB-lite"/>
    </source>
</evidence>
<feature type="region of interest" description="Disordered" evidence="10">
    <location>
        <begin position="813"/>
        <end position="832"/>
    </location>
</feature>
<evidence type="ECO:0000313" key="12">
    <source>
        <dbReference type="EnsemblPlants" id="AUR62021230-RA:cds"/>
    </source>
</evidence>
<dbReference type="UniPathway" id="UPA00143"/>
<evidence type="ECO:0000256" key="9">
    <source>
        <dbReference type="ARBA" id="ARBA00022833"/>
    </source>
</evidence>
<accession>A0A803M0H9</accession>
<keyword evidence="6" id="KW-0677">Repeat</keyword>
<feature type="compositionally biased region" description="Polar residues" evidence="10">
    <location>
        <begin position="843"/>
        <end position="855"/>
    </location>
</feature>
<dbReference type="GO" id="GO:0016567">
    <property type="term" value="P:protein ubiquitination"/>
    <property type="evidence" value="ECO:0007669"/>
    <property type="project" value="UniProtKB-UniPathway"/>
</dbReference>
<reference evidence="12" key="1">
    <citation type="journal article" date="2017" name="Nature">
        <title>The genome of Chenopodium quinoa.</title>
        <authorList>
            <person name="Jarvis D.E."/>
            <person name="Ho Y.S."/>
            <person name="Lightfoot D.J."/>
            <person name="Schmoeckel S.M."/>
            <person name="Li B."/>
            <person name="Borm T.J.A."/>
            <person name="Ohyanagi H."/>
            <person name="Mineta K."/>
            <person name="Michell C.T."/>
            <person name="Saber N."/>
            <person name="Kharbatia N.M."/>
            <person name="Rupper R.R."/>
            <person name="Sharp A.R."/>
            <person name="Dally N."/>
            <person name="Boughton B.A."/>
            <person name="Woo Y.H."/>
            <person name="Gao G."/>
            <person name="Schijlen E.G.W.M."/>
            <person name="Guo X."/>
            <person name="Momin A.A."/>
            <person name="Negrao S."/>
            <person name="Al-Babili S."/>
            <person name="Gehring C."/>
            <person name="Roessner U."/>
            <person name="Jung C."/>
            <person name="Murphy K."/>
            <person name="Arold S.T."/>
            <person name="Gojobori T."/>
            <person name="van der Linden C.G."/>
            <person name="van Loo E.N."/>
            <person name="Jellen E.N."/>
            <person name="Maughan P.J."/>
            <person name="Tester M."/>
        </authorList>
    </citation>
    <scope>NUCLEOTIDE SEQUENCE [LARGE SCALE GENOMIC DNA]</scope>
    <source>
        <strain evidence="12">cv. PI 614886</strain>
    </source>
</reference>
<dbReference type="Pfam" id="PF21235">
    <property type="entry name" value="UBA_ARI1"/>
    <property type="match status" value="1"/>
</dbReference>
<keyword evidence="7" id="KW-0863">Zinc-finger</keyword>
<evidence type="ECO:0000256" key="2">
    <source>
        <dbReference type="ARBA" id="ARBA00001947"/>
    </source>
</evidence>
<dbReference type="SMART" id="SM00647">
    <property type="entry name" value="IBR"/>
    <property type="match status" value="2"/>
</dbReference>
<name>A0A803M0H9_CHEQI</name>
<evidence type="ECO:0000256" key="8">
    <source>
        <dbReference type="ARBA" id="ARBA00022786"/>
    </source>
</evidence>
<dbReference type="Proteomes" id="UP000596660">
    <property type="component" value="Unplaced"/>
</dbReference>
<dbReference type="GO" id="GO:0008270">
    <property type="term" value="F:zinc ion binding"/>
    <property type="evidence" value="ECO:0007669"/>
    <property type="project" value="UniProtKB-KW"/>
</dbReference>
<organism evidence="12 13">
    <name type="scientific">Chenopodium quinoa</name>
    <name type="common">Quinoa</name>
    <dbReference type="NCBI Taxonomy" id="63459"/>
    <lineage>
        <taxon>Eukaryota</taxon>
        <taxon>Viridiplantae</taxon>
        <taxon>Streptophyta</taxon>
        <taxon>Embryophyta</taxon>
        <taxon>Tracheophyta</taxon>
        <taxon>Spermatophyta</taxon>
        <taxon>Magnoliopsida</taxon>
        <taxon>eudicotyledons</taxon>
        <taxon>Gunneridae</taxon>
        <taxon>Pentapetalae</taxon>
        <taxon>Caryophyllales</taxon>
        <taxon>Chenopodiaceae</taxon>
        <taxon>Chenopodioideae</taxon>
        <taxon>Atripliceae</taxon>
        <taxon>Chenopodium</taxon>
    </lineage>
</organism>
<dbReference type="Pfam" id="PF01485">
    <property type="entry name" value="IBR"/>
    <property type="match status" value="1"/>
</dbReference>
<dbReference type="InterPro" id="IPR002867">
    <property type="entry name" value="IBR_dom"/>
</dbReference>
<feature type="domain" description="RING-type" evidence="11">
    <location>
        <begin position="450"/>
        <end position="661"/>
    </location>
</feature>
<dbReference type="Pfam" id="PF22191">
    <property type="entry name" value="IBR_1"/>
    <property type="match status" value="1"/>
</dbReference>
<dbReference type="PANTHER" id="PTHR11685">
    <property type="entry name" value="RBR FAMILY RING FINGER AND IBR DOMAIN-CONTAINING"/>
    <property type="match status" value="1"/>
</dbReference>
<evidence type="ECO:0000259" key="11">
    <source>
        <dbReference type="PROSITE" id="PS51873"/>
    </source>
</evidence>
<dbReference type="InterPro" id="IPR048962">
    <property type="entry name" value="ARIH1-like_UBL"/>
</dbReference>
<dbReference type="OMA" id="ANIEDDW"/>
<dbReference type="Gramene" id="AUR62021230-RA">
    <property type="protein sequence ID" value="AUR62021230-RA:cds"/>
    <property type="gene ID" value="AUR62021230"/>
</dbReference>
<keyword evidence="9" id="KW-0862">Zinc</keyword>
<keyword evidence="8" id="KW-0833">Ubl conjugation pathway</keyword>
<dbReference type="InterPro" id="IPR013083">
    <property type="entry name" value="Znf_RING/FYVE/PHD"/>
</dbReference>
<dbReference type="Gene3D" id="3.30.40.10">
    <property type="entry name" value="Zinc/RING finger domain, C3HC4 (zinc finger)"/>
    <property type="match status" value="1"/>
</dbReference>
<proteinExistence type="predicted"/>